<keyword evidence="1" id="KW-0175">Coiled coil</keyword>
<dbReference type="InterPro" id="IPR019734">
    <property type="entry name" value="TPR_rpt"/>
</dbReference>
<evidence type="ECO:0000313" key="6">
    <source>
        <dbReference type="Proteomes" id="UP001596472"/>
    </source>
</evidence>
<keyword evidence="3" id="KW-1133">Transmembrane helix</keyword>
<dbReference type="InterPro" id="IPR011990">
    <property type="entry name" value="TPR-like_helical_dom_sf"/>
</dbReference>
<dbReference type="Pfam" id="PF12450">
    <property type="entry name" value="vWF_A"/>
    <property type="match status" value="1"/>
</dbReference>
<dbReference type="EMBL" id="JBHTBS010000001">
    <property type="protein sequence ID" value="MFC7336113.1"/>
    <property type="molecule type" value="Genomic_DNA"/>
</dbReference>
<feature type="domain" description="VWFA" evidence="4">
    <location>
        <begin position="1105"/>
        <end position="1279"/>
    </location>
</feature>
<dbReference type="Pfam" id="PF12034">
    <property type="entry name" value="YfbK_C"/>
    <property type="match status" value="1"/>
</dbReference>
<evidence type="ECO:0000259" key="4">
    <source>
        <dbReference type="PROSITE" id="PS50234"/>
    </source>
</evidence>
<dbReference type="Pfam" id="PF13519">
    <property type="entry name" value="VWA_2"/>
    <property type="match status" value="1"/>
</dbReference>
<feature type="coiled-coil region" evidence="1">
    <location>
        <begin position="849"/>
        <end position="902"/>
    </location>
</feature>
<feature type="coiled-coil region" evidence="1">
    <location>
        <begin position="943"/>
        <end position="970"/>
    </location>
</feature>
<dbReference type="SUPFAM" id="SSF53300">
    <property type="entry name" value="vWA-like"/>
    <property type="match status" value="1"/>
</dbReference>
<dbReference type="SUPFAM" id="SSF48452">
    <property type="entry name" value="TPR-like"/>
    <property type="match status" value="1"/>
</dbReference>
<name>A0ABW2L363_9BACT</name>
<evidence type="ECO:0000313" key="5">
    <source>
        <dbReference type="EMBL" id="MFC7336113.1"/>
    </source>
</evidence>
<keyword evidence="3" id="KW-0472">Membrane</keyword>
<organism evidence="5 6">
    <name type="scientific">Haloferula chungangensis</name>
    <dbReference type="NCBI Taxonomy" id="1048331"/>
    <lineage>
        <taxon>Bacteria</taxon>
        <taxon>Pseudomonadati</taxon>
        <taxon>Verrucomicrobiota</taxon>
        <taxon>Verrucomicrobiia</taxon>
        <taxon>Verrucomicrobiales</taxon>
        <taxon>Verrucomicrobiaceae</taxon>
        <taxon>Haloferula</taxon>
    </lineage>
</organism>
<evidence type="ECO:0000256" key="1">
    <source>
        <dbReference type="SAM" id="Coils"/>
    </source>
</evidence>
<gene>
    <name evidence="5" type="ORF">ACFQY0_02900</name>
</gene>
<keyword evidence="3" id="KW-0812">Transmembrane</keyword>
<reference evidence="6" key="1">
    <citation type="journal article" date="2019" name="Int. J. Syst. Evol. Microbiol.">
        <title>The Global Catalogue of Microorganisms (GCM) 10K type strain sequencing project: providing services to taxonomists for standard genome sequencing and annotation.</title>
        <authorList>
            <consortium name="The Broad Institute Genomics Platform"/>
            <consortium name="The Broad Institute Genome Sequencing Center for Infectious Disease"/>
            <person name="Wu L."/>
            <person name="Ma J."/>
        </authorList>
    </citation>
    <scope>NUCLEOTIDE SEQUENCE [LARGE SCALE GENOMIC DNA]</scope>
    <source>
        <strain evidence="6">CGMCC 4.1467</strain>
    </source>
</reference>
<sequence length="1442" mass="157465">MKDEPRKPLEALGDEALEARIVAWVLGEASAFEAAELEERCANDADLNRFAERMREVHRLIEADGKLVEEEEWKLPDVKRRKVVDLLGVEPVVRLEKRRFTGRRILLAFAACVMATLMALPLLLKRAPVLSESKTIVSYMAPSAPADGDVIRNFNYPTDYEPPDLQDSIVGYTSNERSGSPVTPATPSRLPASKPASALVDFTDVPVDQPFGNDSDLAGAQTGDPFSESGAAGMSGDGKEVRLKSESLIREELAKNESQVQAGKDSNRSRVLRTELIDDLGETPSSVPEMESLPALGHLFAGEGKKQAHEADSDSSLWMERGDRPLDATGAEFVTRVHAGGLIDMDGFSGEHLRLGGVLYSDSGRSSESLWGGRASDLGLESENNWASRTKTYTGFSQGGIDEEESIAVPYLANPDRLSLGFAYTLNGVDRQDMVEAFDGLDSSVINGGLKMDLGLMADEGRVGGGTVAEAKPTQVAEGYSSLAQRETMRRASVVVESDRKRDEAREAYANGRYAEAQQKYQESIEILPDAPLLDERRIFLQKSLADAEVARSLEAKRLGQYDEARELLESAKKRDPENQYALDALAALDDPIRSNAAALGNGEEKLGEVRRGLYHAEGAFELGKFDEAEKQYAEVIRKDPYNTAARRGLERVNAAKSDYYRASYDQARAELLMEVDKSWELAVPEEEPVIAKNAGGFEGEVHVGYENMYEFRFADLDGSIAPETHKAEKSPGELADDSLSAAEQRLKGLKKGVGQSVIEAAKHPRVSDESQQELARLRDEVQKQEDAVEDKRKTLTTILRNQELIYRGLNNGGGREGGYSGDGLEAATKRNEELKKNAVQQGIGIHGFEEAKSEFEASEAKLRALKLDLLDREVGNGDGRLAGLEDALQKQRDAVEDKRKTLTTILRNQELIARGKSNLSPEEVQRNKKQKAVQQGIGLHGFDDAAAELETSERLLKEIEMRVDELKEKAAIDAAIEAGEPIPKQELKPKVVSPELKDNSATLDAMAEISAADEAFSTFSMHVSDASFKLAAAAMERGEVPAAESVRPEEFYNAFDYGDPAPTANEPVACAVEQCAHPAFPQRNLLRIAVRTGAEGRAQSKPLNLTLLLDNSGSMEREDRALGLNRAVEGLTSLLKEGDTVTVAGFSRQPRLLADRVDGEDAVTLNGLVTQTPAEGGTNLEEALNLGGELAKRQFKEGAQNRVVLFTDGAANLGDADPESLNGKVEQLRNEGIAFDAAGFGADGLNDRLLERLTRNGNGRYYVVDDAEDADQGFAEQLAGAFRPAAENVKVQVVFNPSRVGNYKLIGFEEHRLKKEDFRNDAVDAAEMASEEAGVALYQFEVLPEGQGEVGEVSIRFRDTATGEMVEQSWPIPYDPQAPSFDQAKPGIQLAGIAAFVAEKLRGAPLAEAVDYSQLRGVMARVKAEYHGNERVAQLERMMRR</sequence>
<accession>A0ABW2L363</accession>
<protein>
    <submittedName>
        <fullName evidence="5">von Willebrand factor type A domain-containing protein</fullName>
    </submittedName>
</protein>
<dbReference type="Gene3D" id="1.25.40.10">
    <property type="entry name" value="Tetratricopeptide repeat domain"/>
    <property type="match status" value="1"/>
</dbReference>
<dbReference type="Gene3D" id="3.40.50.410">
    <property type="entry name" value="von Willebrand factor, type A domain"/>
    <property type="match status" value="1"/>
</dbReference>
<feature type="coiled-coil region" evidence="1">
    <location>
        <begin position="768"/>
        <end position="795"/>
    </location>
</feature>
<dbReference type="SMART" id="SM00028">
    <property type="entry name" value="TPR"/>
    <property type="match status" value="3"/>
</dbReference>
<evidence type="ECO:0000256" key="2">
    <source>
        <dbReference type="SAM" id="MobiDB-lite"/>
    </source>
</evidence>
<evidence type="ECO:0000256" key="3">
    <source>
        <dbReference type="SAM" id="Phobius"/>
    </source>
</evidence>
<dbReference type="PROSITE" id="PS50234">
    <property type="entry name" value="VWFA"/>
    <property type="match status" value="1"/>
</dbReference>
<dbReference type="Proteomes" id="UP001596472">
    <property type="component" value="Unassembled WGS sequence"/>
</dbReference>
<proteinExistence type="predicted"/>
<feature type="region of interest" description="Disordered" evidence="2">
    <location>
        <begin position="210"/>
        <end position="239"/>
    </location>
</feature>
<dbReference type="RefSeq" id="WP_379708904.1">
    <property type="nucleotide sequence ID" value="NZ_JBHTBS010000001.1"/>
</dbReference>
<feature type="transmembrane region" description="Helical" evidence="3">
    <location>
        <begin position="105"/>
        <end position="124"/>
    </location>
</feature>
<feature type="region of interest" description="Disordered" evidence="2">
    <location>
        <begin position="170"/>
        <end position="194"/>
    </location>
</feature>
<comment type="caution">
    <text evidence="5">The sequence shown here is derived from an EMBL/GenBank/DDBJ whole genome shotgun (WGS) entry which is preliminary data.</text>
</comment>
<keyword evidence="6" id="KW-1185">Reference proteome</keyword>
<dbReference type="InterPro" id="IPR036465">
    <property type="entry name" value="vWFA_dom_sf"/>
</dbReference>
<feature type="compositionally biased region" description="Polar residues" evidence="2">
    <location>
        <begin position="171"/>
        <end position="186"/>
    </location>
</feature>
<dbReference type="InterPro" id="IPR022156">
    <property type="entry name" value="Uncharacterised_YfbK_N"/>
</dbReference>
<dbReference type="SMART" id="SM00327">
    <property type="entry name" value="VWA"/>
    <property type="match status" value="1"/>
</dbReference>
<dbReference type="InterPro" id="IPR021908">
    <property type="entry name" value="YfbK_C"/>
</dbReference>
<dbReference type="InterPro" id="IPR002035">
    <property type="entry name" value="VWF_A"/>
</dbReference>